<dbReference type="OrthoDB" id="10628828at2759"/>
<organism evidence="2 3">
    <name type="scientific">Babesia ovata</name>
    <dbReference type="NCBI Taxonomy" id="189622"/>
    <lineage>
        <taxon>Eukaryota</taxon>
        <taxon>Sar</taxon>
        <taxon>Alveolata</taxon>
        <taxon>Apicomplexa</taxon>
        <taxon>Aconoidasida</taxon>
        <taxon>Piroplasmida</taxon>
        <taxon>Babesiidae</taxon>
        <taxon>Babesia</taxon>
    </lineage>
</organism>
<dbReference type="RefSeq" id="XP_028866659.1">
    <property type="nucleotide sequence ID" value="XM_029010826.1"/>
</dbReference>
<reference evidence="2 3" key="1">
    <citation type="journal article" date="2017" name="BMC Genomics">
        <title>Whole-genome assembly of Babesia ovata and comparative genomics between closely related pathogens.</title>
        <authorList>
            <person name="Yamagishi J."/>
            <person name="Asada M."/>
            <person name="Hakimi H."/>
            <person name="Tanaka T.Q."/>
            <person name="Sugimoto C."/>
            <person name="Kawazu S."/>
        </authorList>
    </citation>
    <scope>NUCLEOTIDE SEQUENCE [LARGE SCALE GENOMIC DNA]</scope>
    <source>
        <strain evidence="2 3">Miyake</strain>
    </source>
</reference>
<protein>
    <submittedName>
        <fullName evidence="2">XRE family transcriptional regulator, putative</fullName>
    </submittedName>
</protein>
<feature type="compositionally biased region" description="Basic and acidic residues" evidence="1">
    <location>
        <begin position="192"/>
        <end position="206"/>
    </location>
</feature>
<dbReference type="GeneID" id="39874186"/>
<evidence type="ECO:0000256" key="1">
    <source>
        <dbReference type="SAM" id="MobiDB-lite"/>
    </source>
</evidence>
<feature type="compositionally biased region" description="Polar residues" evidence="1">
    <location>
        <begin position="216"/>
        <end position="226"/>
    </location>
</feature>
<feature type="region of interest" description="Disordered" evidence="1">
    <location>
        <begin position="167"/>
        <end position="255"/>
    </location>
</feature>
<feature type="compositionally biased region" description="Low complexity" evidence="1">
    <location>
        <begin position="170"/>
        <end position="184"/>
    </location>
</feature>
<dbReference type="EMBL" id="BDSA01000002">
    <property type="protein sequence ID" value="GBE60416.1"/>
    <property type="molecule type" value="Genomic_DNA"/>
</dbReference>
<comment type="caution">
    <text evidence="2">The sequence shown here is derived from an EMBL/GenBank/DDBJ whole genome shotgun (WGS) entry which is preliminary data.</text>
</comment>
<dbReference type="Proteomes" id="UP000236319">
    <property type="component" value="Unassembled WGS sequence"/>
</dbReference>
<accession>A0A2H6KBP7</accession>
<gene>
    <name evidence="2" type="ORF">BOVATA_019090</name>
</gene>
<feature type="compositionally biased region" description="Low complexity" evidence="1">
    <location>
        <begin position="236"/>
        <end position="250"/>
    </location>
</feature>
<dbReference type="VEuPathDB" id="PiroplasmaDB:BOVATA_019090"/>
<keyword evidence="3" id="KW-1185">Reference proteome</keyword>
<evidence type="ECO:0000313" key="2">
    <source>
        <dbReference type="EMBL" id="GBE60416.1"/>
    </source>
</evidence>
<dbReference type="AlphaFoldDB" id="A0A2H6KBP7"/>
<evidence type="ECO:0000313" key="3">
    <source>
        <dbReference type="Proteomes" id="UP000236319"/>
    </source>
</evidence>
<sequence>MRSLGICHPDDDGSPPGRSVVFYATNDDYYRNVVILSQLHQLASNVLADLSLILVRITGFKANYGSDEEQRTECKKLLDEVKDIMKTTKEYVAIELMFEQYRTTICELLRSKSSPICSHTARELLSKVEQSFKSKERLVCNVLESDIVGEYTIKMLEAKEFVRRHKAQLSTPSQSHDQASSSFSTKNSDASDGEKYEEPMKSHDTTVDSDIISHWSPKTSVGTTPNAPTPTREATEQNAAANEGNASGNEVDSQSTYVFGPTSALRRRQASSADVTKWIKGMQAVAVLFLIMAI</sequence>
<proteinExistence type="predicted"/>
<name>A0A2H6KBP7_9APIC</name>